<sequence>MASISSNKTHVRSTVAIMFKIIRMEKRDKKAE</sequence>
<evidence type="ECO:0000313" key="2">
    <source>
        <dbReference type="Proteomes" id="UP000000664"/>
    </source>
</evidence>
<dbReference type="EMBL" id="CP000413">
    <property type="protein sequence ID" value="ABJ60337.1"/>
    <property type="molecule type" value="Genomic_DNA"/>
</dbReference>
<dbReference type="AlphaFoldDB" id="A0A805ZXN0"/>
<gene>
    <name evidence="1" type="ordered locus">LGAS_0950</name>
</gene>
<accession>A0A805ZXN0</accession>
<organism evidence="1 2">
    <name type="scientific">Lactobacillus gasseri (strain ATCC 33323 / DSM 20243 / BCRC 14619 / CIP 102991 / JCM 1131 / KCTC 3163 / NCIMB 11718 / NCTC 13722 / AM63)</name>
    <dbReference type="NCBI Taxonomy" id="324831"/>
    <lineage>
        <taxon>Bacteria</taxon>
        <taxon>Bacillati</taxon>
        <taxon>Bacillota</taxon>
        <taxon>Bacilli</taxon>
        <taxon>Lactobacillales</taxon>
        <taxon>Lactobacillaceae</taxon>
        <taxon>Lactobacillus</taxon>
    </lineage>
</organism>
<name>A0A805ZXN0_LACGA</name>
<evidence type="ECO:0000313" key="1">
    <source>
        <dbReference type="EMBL" id="ABJ60337.1"/>
    </source>
</evidence>
<protein>
    <submittedName>
        <fullName evidence="1">Uncharacterized protein</fullName>
    </submittedName>
</protein>
<dbReference type="Proteomes" id="UP000000664">
    <property type="component" value="Chromosome"/>
</dbReference>
<dbReference type="KEGG" id="lga:LGAS_0950"/>
<proteinExistence type="predicted"/>
<reference evidence="1 2" key="1">
    <citation type="journal article" date="2006" name="Proc. Natl. Acad. Sci. U.S.A.">
        <title>Comparative genomics of the lactic acid bacteria.</title>
        <authorList>
            <person name="Makarova K."/>
            <person name="Slesarev A."/>
            <person name="Wolf Y."/>
            <person name="Sorokin A."/>
            <person name="Mirkin B."/>
            <person name="Koonin E."/>
            <person name="Pavlov A."/>
            <person name="Pavlova N."/>
            <person name="Karamychev V."/>
            <person name="Polouchine N."/>
            <person name="Shakhova V."/>
            <person name="Grigoriev I."/>
            <person name="Lou Y."/>
            <person name="Rohksar D."/>
            <person name="Lucas S."/>
            <person name="Huang K."/>
            <person name="Goodstein D.M."/>
            <person name="Hawkins T."/>
            <person name="Plengvidhya V."/>
            <person name="Welker D."/>
            <person name="Hughes J."/>
            <person name="Goh Y."/>
            <person name="Benson A."/>
            <person name="Baldwin K."/>
            <person name="Lee J.H."/>
            <person name="Diaz-Muniz I."/>
            <person name="Dosti B."/>
            <person name="Smeianov V."/>
            <person name="Wechter W."/>
            <person name="Barabote R."/>
            <person name="Lorca G."/>
            <person name="Altermann E."/>
            <person name="Barrangou R."/>
            <person name="Ganesan B."/>
            <person name="Xie Y."/>
            <person name="Rawsthorne H."/>
            <person name="Tamir D."/>
            <person name="Parker C."/>
            <person name="Breidt F."/>
            <person name="Broadbent J."/>
            <person name="Hutkins R."/>
            <person name="O'Sullivan D."/>
            <person name="Steele J."/>
            <person name="Unlu G."/>
            <person name="Saier M."/>
            <person name="Klaenhammer T."/>
            <person name="Richardson P."/>
            <person name="Kozyavkin S."/>
            <person name="Weimer B."/>
            <person name="Mills D."/>
        </authorList>
    </citation>
    <scope>NUCLEOTIDE SEQUENCE [LARGE SCALE GENOMIC DNA]</scope>
    <source>
        <strain evidence="2">ATCC 33323 / DSM 20243 / BCRC 14619 / CIP 102991 / JCM 1131 / KCTC 3163 / NCIMB 11718 / NCTC 13722 / AM63</strain>
    </source>
</reference>